<dbReference type="InterPro" id="IPR011006">
    <property type="entry name" value="CheY-like_superfamily"/>
</dbReference>
<protein>
    <recommendedName>
        <fullName evidence="1">diguanylate cyclase</fullName>
        <ecNumber evidence="1">2.7.7.65</ecNumber>
    </recommendedName>
</protein>
<feature type="domain" description="Response regulatory" evidence="4">
    <location>
        <begin position="126"/>
        <end position="243"/>
    </location>
</feature>
<dbReference type="RefSeq" id="WP_090240354.1">
    <property type="nucleotide sequence ID" value="NZ_CAXBNE010000204.1"/>
</dbReference>
<dbReference type="PANTHER" id="PTHR45138:SF9">
    <property type="entry name" value="DIGUANYLATE CYCLASE DGCM-RELATED"/>
    <property type="match status" value="1"/>
</dbReference>
<dbReference type="InterPro" id="IPR000160">
    <property type="entry name" value="GGDEF_dom"/>
</dbReference>
<gene>
    <name evidence="6" type="ORF">SAMN05216206_1103</name>
</gene>
<evidence type="ECO:0000256" key="3">
    <source>
        <dbReference type="PROSITE-ProRule" id="PRU00169"/>
    </source>
</evidence>
<dbReference type="SUPFAM" id="SSF55073">
    <property type="entry name" value="Nucleotide cyclase"/>
    <property type="match status" value="1"/>
</dbReference>
<evidence type="ECO:0000256" key="1">
    <source>
        <dbReference type="ARBA" id="ARBA00012528"/>
    </source>
</evidence>
<dbReference type="Pfam" id="PF00072">
    <property type="entry name" value="Response_reg"/>
    <property type="match status" value="1"/>
</dbReference>
<dbReference type="InterPro" id="IPR001789">
    <property type="entry name" value="Sig_transdc_resp-reg_receiver"/>
</dbReference>
<evidence type="ECO:0000259" key="5">
    <source>
        <dbReference type="PROSITE" id="PS50887"/>
    </source>
</evidence>
<dbReference type="PANTHER" id="PTHR45138">
    <property type="entry name" value="REGULATORY COMPONENTS OF SENSORY TRANSDUCTION SYSTEM"/>
    <property type="match status" value="1"/>
</dbReference>
<evidence type="ECO:0000313" key="6">
    <source>
        <dbReference type="EMBL" id="SFI01774.1"/>
    </source>
</evidence>
<reference evidence="7" key="1">
    <citation type="submission" date="2016-10" db="EMBL/GenBank/DDBJ databases">
        <authorList>
            <person name="Varghese N."/>
            <person name="Submissions S."/>
        </authorList>
    </citation>
    <scope>NUCLEOTIDE SEQUENCE [LARGE SCALE GENOMIC DNA]</scope>
    <source>
        <strain evidence="7">LMG 24016</strain>
    </source>
</reference>
<dbReference type="SUPFAM" id="SSF52172">
    <property type="entry name" value="CheY-like"/>
    <property type="match status" value="2"/>
</dbReference>
<comment type="catalytic activity">
    <reaction evidence="2">
        <text>2 GTP = 3',3'-c-di-GMP + 2 diphosphate</text>
        <dbReference type="Rhea" id="RHEA:24898"/>
        <dbReference type="ChEBI" id="CHEBI:33019"/>
        <dbReference type="ChEBI" id="CHEBI:37565"/>
        <dbReference type="ChEBI" id="CHEBI:58805"/>
        <dbReference type="EC" id="2.7.7.65"/>
    </reaction>
</comment>
<dbReference type="STRING" id="425504.SAMN05216206_1103"/>
<accession>A0A1I3ES20</accession>
<dbReference type="EC" id="2.7.7.65" evidence="1"/>
<dbReference type="InterPro" id="IPR029787">
    <property type="entry name" value="Nucleotide_cyclase"/>
</dbReference>
<evidence type="ECO:0000313" key="7">
    <source>
        <dbReference type="Proteomes" id="UP000243606"/>
    </source>
</evidence>
<name>A0A1I3ES20_9PSED</name>
<feature type="domain" description="Response regulatory" evidence="4">
    <location>
        <begin position="3"/>
        <end position="118"/>
    </location>
</feature>
<dbReference type="Proteomes" id="UP000243606">
    <property type="component" value="Unassembled WGS sequence"/>
</dbReference>
<dbReference type="EMBL" id="FOQL01000001">
    <property type="protein sequence ID" value="SFI01774.1"/>
    <property type="molecule type" value="Genomic_DNA"/>
</dbReference>
<dbReference type="InterPro" id="IPR043128">
    <property type="entry name" value="Rev_trsase/Diguanyl_cyclase"/>
</dbReference>
<dbReference type="CDD" id="cd19921">
    <property type="entry name" value="REC_1_GGDEF"/>
    <property type="match status" value="1"/>
</dbReference>
<dbReference type="Gene3D" id="3.40.50.2300">
    <property type="match status" value="2"/>
</dbReference>
<dbReference type="CDD" id="cd01949">
    <property type="entry name" value="GGDEF"/>
    <property type="match status" value="1"/>
</dbReference>
<organism evidence="6 7">
    <name type="scientific">Pseudomonas guineae</name>
    <dbReference type="NCBI Taxonomy" id="425504"/>
    <lineage>
        <taxon>Bacteria</taxon>
        <taxon>Pseudomonadati</taxon>
        <taxon>Pseudomonadota</taxon>
        <taxon>Gammaproteobacteria</taxon>
        <taxon>Pseudomonadales</taxon>
        <taxon>Pseudomonadaceae</taxon>
        <taxon>Pseudomonas</taxon>
    </lineage>
</organism>
<feature type="modified residue" description="4-aspartylphosphate" evidence="3">
    <location>
        <position position="176"/>
    </location>
</feature>
<dbReference type="Pfam" id="PF00990">
    <property type="entry name" value="GGDEF"/>
    <property type="match status" value="1"/>
</dbReference>
<dbReference type="OrthoDB" id="9803824at2"/>
<dbReference type="SMART" id="SM00448">
    <property type="entry name" value="REC"/>
    <property type="match status" value="2"/>
</dbReference>
<keyword evidence="3" id="KW-0597">Phosphoprotein</keyword>
<dbReference type="SMART" id="SM00267">
    <property type="entry name" value="GGDEF"/>
    <property type="match status" value="1"/>
</dbReference>
<dbReference type="GO" id="GO:0005886">
    <property type="term" value="C:plasma membrane"/>
    <property type="evidence" value="ECO:0007669"/>
    <property type="project" value="TreeGrafter"/>
</dbReference>
<feature type="domain" description="GGDEF" evidence="5">
    <location>
        <begin position="286"/>
        <end position="411"/>
    </location>
</feature>
<dbReference type="PROSITE" id="PS50110">
    <property type="entry name" value="RESPONSE_REGULATORY"/>
    <property type="match status" value="2"/>
</dbReference>
<dbReference type="NCBIfam" id="TIGR00254">
    <property type="entry name" value="GGDEF"/>
    <property type="match status" value="1"/>
</dbReference>
<dbReference type="GO" id="GO:0043709">
    <property type="term" value="P:cell adhesion involved in single-species biofilm formation"/>
    <property type="evidence" value="ECO:0007669"/>
    <property type="project" value="TreeGrafter"/>
</dbReference>
<feature type="modified residue" description="4-aspartylphosphate" evidence="3">
    <location>
        <position position="55"/>
    </location>
</feature>
<dbReference type="PROSITE" id="PS50887">
    <property type="entry name" value="GGDEF"/>
    <property type="match status" value="1"/>
</dbReference>
<dbReference type="GO" id="GO:1902201">
    <property type="term" value="P:negative regulation of bacterial-type flagellum-dependent cell motility"/>
    <property type="evidence" value="ECO:0007669"/>
    <property type="project" value="TreeGrafter"/>
</dbReference>
<sequence>MRNILVVEDSPLVLKILEHLFRKEAGFQPIFCASMGEARVMLETSAELFFAAIVDLNLPDAPHGEIVDVVMSYKLPCIVLSGTYNEQRRDQMLLKGVVDYVLKESQHSYEYAFRLLHRLESNSAVKILIAEDSDATRHYIRHVLTPHRYQIIEAGDGDEALRILKEQPDIDLLVVDHSMPGISGFDLVKLLRQKMKRHELIILGLSADTKGSLSAKFIKHGADDFLRKPFCSEELNCRVMSTLERRDLLRALKQAAQFDALTGLNNRRAFYEHGQQLFQQARSGGRDLSVAMIDLDFFKRINDEHGHASGDAALIGFARAFSATFPDALLGRLGGEEFAMVSQQDAAALSDALDQLRNHCATLKYAIGAPPLCFSAGIYHGAPDDLESLLHQADLRLYQAKTQGRGRNCWQ</sequence>
<dbReference type="GO" id="GO:0052621">
    <property type="term" value="F:diguanylate cyclase activity"/>
    <property type="evidence" value="ECO:0007669"/>
    <property type="project" value="UniProtKB-EC"/>
</dbReference>
<evidence type="ECO:0000259" key="4">
    <source>
        <dbReference type="PROSITE" id="PS50110"/>
    </source>
</evidence>
<keyword evidence="7" id="KW-1185">Reference proteome</keyword>
<dbReference type="InterPro" id="IPR050469">
    <property type="entry name" value="Diguanylate_Cyclase"/>
</dbReference>
<evidence type="ECO:0000256" key="2">
    <source>
        <dbReference type="ARBA" id="ARBA00034247"/>
    </source>
</evidence>
<dbReference type="AlphaFoldDB" id="A0A1I3ES20"/>
<proteinExistence type="predicted"/>
<dbReference type="GO" id="GO:0000160">
    <property type="term" value="P:phosphorelay signal transduction system"/>
    <property type="evidence" value="ECO:0007669"/>
    <property type="project" value="InterPro"/>
</dbReference>
<dbReference type="Gene3D" id="3.30.70.270">
    <property type="match status" value="1"/>
</dbReference>